<accession>A0A9W9TT55</accession>
<reference evidence="1" key="2">
    <citation type="journal article" date="2023" name="IMA Fungus">
        <title>Comparative genomic study of the Penicillium genus elucidates a diverse pangenome and 15 lateral gene transfer events.</title>
        <authorList>
            <person name="Petersen C."/>
            <person name="Sorensen T."/>
            <person name="Nielsen M.R."/>
            <person name="Sondergaard T.E."/>
            <person name="Sorensen J.L."/>
            <person name="Fitzpatrick D.A."/>
            <person name="Frisvad J.C."/>
            <person name="Nielsen K.L."/>
        </authorList>
    </citation>
    <scope>NUCLEOTIDE SEQUENCE</scope>
    <source>
        <strain evidence="1">IBT 19713</strain>
    </source>
</reference>
<gene>
    <name evidence="1" type="ORF">N7468_003203</name>
</gene>
<comment type="caution">
    <text evidence="1">The sequence shown here is derived from an EMBL/GenBank/DDBJ whole genome shotgun (WGS) entry which is preliminary data.</text>
</comment>
<dbReference type="EMBL" id="JAPQKS010000003">
    <property type="protein sequence ID" value="KAJ5238584.1"/>
    <property type="molecule type" value="Genomic_DNA"/>
</dbReference>
<dbReference type="CDD" id="cd12148">
    <property type="entry name" value="fungal_TF_MHR"/>
    <property type="match status" value="1"/>
</dbReference>
<dbReference type="AlphaFoldDB" id="A0A9W9TT55"/>
<name>A0A9W9TT55_9EURO</name>
<dbReference type="OrthoDB" id="3364175at2759"/>
<evidence type="ECO:0000313" key="1">
    <source>
        <dbReference type="EMBL" id="KAJ5238584.1"/>
    </source>
</evidence>
<proteinExistence type="predicted"/>
<organism evidence="1 2">
    <name type="scientific">Penicillium chermesinum</name>
    <dbReference type="NCBI Taxonomy" id="63820"/>
    <lineage>
        <taxon>Eukaryota</taxon>
        <taxon>Fungi</taxon>
        <taxon>Dikarya</taxon>
        <taxon>Ascomycota</taxon>
        <taxon>Pezizomycotina</taxon>
        <taxon>Eurotiomycetes</taxon>
        <taxon>Eurotiomycetidae</taxon>
        <taxon>Eurotiales</taxon>
        <taxon>Aspergillaceae</taxon>
        <taxon>Penicillium</taxon>
    </lineage>
</organism>
<reference evidence="1" key="1">
    <citation type="submission" date="2022-11" db="EMBL/GenBank/DDBJ databases">
        <authorList>
            <person name="Petersen C."/>
        </authorList>
    </citation>
    <scope>NUCLEOTIDE SEQUENCE</scope>
    <source>
        <strain evidence="1">IBT 19713</strain>
    </source>
</reference>
<dbReference type="Proteomes" id="UP001150941">
    <property type="component" value="Unassembled WGS sequence"/>
</dbReference>
<sequence length="112" mass="12433">MAFGRPASIPDNYAKLELPSKHQLEMPPSLIDENTTCLSVSFFGSAMTLYKELWNILDLLYGLNISVNPSLSVGEATAHISRVKKRLIAWEGSLPRSLQLIGSLDLDLMTRD</sequence>
<dbReference type="GeneID" id="83199803"/>
<keyword evidence="2" id="KW-1185">Reference proteome</keyword>
<evidence type="ECO:0000313" key="2">
    <source>
        <dbReference type="Proteomes" id="UP001150941"/>
    </source>
</evidence>
<protein>
    <submittedName>
        <fullName evidence="1">Transcription factor</fullName>
    </submittedName>
</protein>
<dbReference type="RefSeq" id="XP_058331503.1">
    <property type="nucleotide sequence ID" value="XM_058472500.1"/>
</dbReference>